<keyword evidence="7" id="KW-0418">Kinase</keyword>
<evidence type="ECO:0000256" key="14">
    <source>
        <dbReference type="SAM" id="SignalP"/>
    </source>
</evidence>
<dbReference type="Gene3D" id="1.10.510.10">
    <property type="entry name" value="Transferase(Phosphotransferase) domain 1"/>
    <property type="match status" value="1"/>
</dbReference>
<dbReference type="InterPro" id="IPR011009">
    <property type="entry name" value="Kinase-like_dom_sf"/>
</dbReference>
<keyword evidence="10 13" id="KW-0472">Membrane</keyword>
<dbReference type="Proteomes" id="UP000694861">
    <property type="component" value="Linkage group LG4"/>
</dbReference>
<keyword evidence="6 12" id="KW-0547">Nucleotide-binding</keyword>
<keyword evidence="11" id="KW-0325">Glycoprotein</keyword>
<name>A0ABM0NWV4_PRUMU</name>
<dbReference type="InterPro" id="IPR001245">
    <property type="entry name" value="Ser-Thr/Tyr_kinase_cat_dom"/>
</dbReference>
<dbReference type="PROSITE" id="PS00108">
    <property type="entry name" value="PROTEIN_KINASE_ST"/>
    <property type="match status" value="1"/>
</dbReference>
<gene>
    <name evidence="17" type="primary">LOC103330253</name>
</gene>
<evidence type="ECO:0000259" key="15">
    <source>
        <dbReference type="PROSITE" id="PS50011"/>
    </source>
</evidence>
<evidence type="ECO:0000256" key="6">
    <source>
        <dbReference type="ARBA" id="ARBA00022741"/>
    </source>
</evidence>
<evidence type="ECO:0000256" key="12">
    <source>
        <dbReference type="PROSITE-ProRule" id="PRU10141"/>
    </source>
</evidence>
<dbReference type="GeneID" id="103330253"/>
<dbReference type="InterPro" id="IPR008271">
    <property type="entry name" value="Ser/Thr_kinase_AS"/>
</dbReference>
<evidence type="ECO:0000256" key="10">
    <source>
        <dbReference type="ARBA" id="ARBA00023136"/>
    </source>
</evidence>
<keyword evidence="2" id="KW-0723">Serine/threonine-protein kinase</keyword>
<evidence type="ECO:0000313" key="16">
    <source>
        <dbReference type="Proteomes" id="UP000694861"/>
    </source>
</evidence>
<evidence type="ECO:0000256" key="4">
    <source>
        <dbReference type="ARBA" id="ARBA00022692"/>
    </source>
</evidence>
<feature type="chain" id="PRO_5047511768" evidence="14">
    <location>
        <begin position="25"/>
        <end position="850"/>
    </location>
</feature>
<evidence type="ECO:0000256" key="8">
    <source>
        <dbReference type="ARBA" id="ARBA00022840"/>
    </source>
</evidence>
<evidence type="ECO:0000256" key="2">
    <source>
        <dbReference type="ARBA" id="ARBA00022527"/>
    </source>
</evidence>
<dbReference type="RefSeq" id="XP_008231017.1">
    <property type="nucleotide sequence ID" value="XM_008232795.2"/>
</dbReference>
<feature type="binding site" evidence="12">
    <location>
        <position position="551"/>
    </location>
    <ligand>
        <name>ATP</name>
        <dbReference type="ChEBI" id="CHEBI:30616"/>
    </ligand>
</feature>
<dbReference type="PROSITE" id="PS50011">
    <property type="entry name" value="PROTEIN_KINASE_DOM"/>
    <property type="match status" value="1"/>
</dbReference>
<keyword evidence="9 13" id="KW-1133">Transmembrane helix</keyword>
<evidence type="ECO:0000256" key="7">
    <source>
        <dbReference type="ARBA" id="ARBA00022777"/>
    </source>
</evidence>
<dbReference type="Pfam" id="PF12819">
    <property type="entry name" value="Malectin_like"/>
    <property type="match status" value="1"/>
</dbReference>
<evidence type="ECO:0000313" key="17">
    <source>
        <dbReference type="RefSeq" id="XP_008231017.1"/>
    </source>
</evidence>
<dbReference type="Pfam" id="PF07714">
    <property type="entry name" value="PK_Tyr_Ser-Thr"/>
    <property type="match status" value="1"/>
</dbReference>
<comment type="subcellular location">
    <subcellularLocation>
        <location evidence="1">Membrane</location>
        <topology evidence="1">Single-pass type I membrane protein</topology>
    </subcellularLocation>
</comment>
<dbReference type="Gene3D" id="3.30.200.20">
    <property type="entry name" value="Phosphorylase Kinase, domain 1"/>
    <property type="match status" value="1"/>
</dbReference>
<organism evidence="16 17">
    <name type="scientific">Prunus mume</name>
    <name type="common">Japanese apricot</name>
    <name type="synonym">Armeniaca mume</name>
    <dbReference type="NCBI Taxonomy" id="102107"/>
    <lineage>
        <taxon>Eukaryota</taxon>
        <taxon>Viridiplantae</taxon>
        <taxon>Streptophyta</taxon>
        <taxon>Embryophyta</taxon>
        <taxon>Tracheophyta</taxon>
        <taxon>Spermatophyta</taxon>
        <taxon>Magnoliopsida</taxon>
        <taxon>eudicotyledons</taxon>
        <taxon>Gunneridae</taxon>
        <taxon>Pentapetalae</taxon>
        <taxon>rosids</taxon>
        <taxon>fabids</taxon>
        <taxon>Rosales</taxon>
        <taxon>Rosaceae</taxon>
        <taxon>Amygdaloideae</taxon>
        <taxon>Amygdaleae</taxon>
        <taxon>Prunus</taxon>
    </lineage>
</organism>
<protein>
    <submittedName>
        <fullName evidence="17">Receptor-like protein kinase FERONIA</fullName>
    </submittedName>
</protein>
<feature type="signal peptide" evidence="14">
    <location>
        <begin position="1"/>
        <end position="24"/>
    </location>
</feature>
<accession>A0ABM0NWV4</accession>
<dbReference type="InterPro" id="IPR000719">
    <property type="entry name" value="Prot_kinase_dom"/>
</dbReference>
<evidence type="ECO:0000256" key="5">
    <source>
        <dbReference type="ARBA" id="ARBA00022729"/>
    </source>
</evidence>
<dbReference type="SMART" id="SM00220">
    <property type="entry name" value="S_TKc"/>
    <property type="match status" value="1"/>
</dbReference>
<dbReference type="PANTHER" id="PTHR34590:SF15">
    <property type="entry name" value="PROTEIN KINASE DOMAIN-CONTAINING PROTEIN"/>
    <property type="match status" value="1"/>
</dbReference>
<keyword evidence="8 12" id="KW-0067">ATP-binding</keyword>
<dbReference type="InterPro" id="IPR024788">
    <property type="entry name" value="Malectin-like_Carb-bd_dom"/>
</dbReference>
<dbReference type="CDD" id="cd14066">
    <property type="entry name" value="STKc_IRAK"/>
    <property type="match status" value="1"/>
</dbReference>
<keyword evidence="5 14" id="KW-0732">Signal</keyword>
<keyword evidence="3" id="KW-0808">Transferase</keyword>
<reference evidence="17" key="2">
    <citation type="submission" date="2025-08" db="UniProtKB">
        <authorList>
            <consortium name="RefSeq"/>
        </authorList>
    </citation>
    <scope>IDENTIFICATION</scope>
</reference>
<proteinExistence type="predicted"/>
<evidence type="ECO:0000256" key="13">
    <source>
        <dbReference type="SAM" id="Phobius"/>
    </source>
</evidence>
<evidence type="ECO:0000256" key="11">
    <source>
        <dbReference type="ARBA" id="ARBA00023180"/>
    </source>
</evidence>
<dbReference type="PROSITE" id="PS00107">
    <property type="entry name" value="PROTEIN_KINASE_ATP"/>
    <property type="match status" value="1"/>
</dbReference>
<dbReference type="InterPro" id="IPR045272">
    <property type="entry name" value="ANXUR1/2-like"/>
</dbReference>
<evidence type="ECO:0000256" key="9">
    <source>
        <dbReference type="ARBA" id="ARBA00022989"/>
    </source>
</evidence>
<reference evidence="16" key="1">
    <citation type="journal article" date="2012" name="Nat. Commun.">
        <title>The genome of Prunus mume.</title>
        <authorList>
            <person name="Zhang Q."/>
            <person name="Chen W."/>
            <person name="Sun L."/>
            <person name="Zhao F."/>
            <person name="Huang B."/>
            <person name="Yang W."/>
            <person name="Tao Y."/>
            <person name="Wang J."/>
            <person name="Yuan Z."/>
            <person name="Fan G."/>
            <person name="Xing Z."/>
            <person name="Han C."/>
            <person name="Pan H."/>
            <person name="Zhong X."/>
            <person name="Shi W."/>
            <person name="Liang X."/>
            <person name="Du D."/>
            <person name="Sun F."/>
            <person name="Xu Z."/>
            <person name="Hao R."/>
            <person name="Lv T."/>
            <person name="Lv Y."/>
            <person name="Zheng Z."/>
            <person name="Sun M."/>
            <person name="Luo L."/>
            <person name="Cai M."/>
            <person name="Gao Y."/>
            <person name="Wang J."/>
            <person name="Yin Y."/>
            <person name="Xu X."/>
            <person name="Cheng T."/>
            <person name="Wang J."/>
        </authorList>
    </citation>
    <scope>NUCLEOTIDE SEQUENCE [LARGE SCALE GENOMIC DNA]</scope>
</reference>
<evidence type="ECO:0000256" key="3">
    <source>
        <dbReference type="ARBA" id="ARBA00022679"/>
    </source>
</evidence>
<evidence type="ECO:0000256" key="1">
    <source>
        <dbReference type="ARBA" id="ARBA00004479"/>
    </source>
</evidence>
<feature type="domain" description="Protein kinase" evidence="15">
    <location>
        <begin position="522"/>
        <end position="796"/>
    </location>
</feature>
<dbReference type="InterPro" id="IPR017441">
    <property type="entry name" value="Protein_kinase_ATP_BS"/>
</dbReference>
<keyword evidence="16" id="KW-1185">Reference proteome</keyword>
<keyword evidence="4 13" id="KW-0812">Transmembrane</keyword>
<sequence>MNNFSISNYLSLFLSTIVILLVAAGDSPPIYTPVEDFTVKCGYSGNKISEDDGRNWIGDINSKFSPLERQAVGNTSIFKQAPHSNTVQQVPYTTVRLSRSEFSYSFELTSGPKFIRLYFNPVSYGPDFDRSKALFSVKAGGFNLLHDFNASVTADASRLDRIYKEFCLNMDKEESLNITFTPSITIPDAYAFINGIEIVSMPAHLYYGVPKSGRLIEIIDTGRYFSLDNSTALEMVSRINVGGNSISSNQDTGMYRNWDGFREERNYLDNLSLTRSVLTQNLSIQLNFSEIPAYTAPKQVYQTARSMETNVTMNEIYVNLTWEFPVDSMFSYLVRLHFCQFQFATIDQWFYIYIANQTTSRYSYGGIPGTFPFDFGNETPFYNDYRVFMSGPGPESKVNLSIALELVYSNENAWLNGLEIFKLIYQSGNLADPDPPKGTTSSSKIPKNKGRTRMLAIVAGIVSGVLVLSVFTFLVFRQRWKVKSSGSTQGTTKSTKTYESSLPSDLCRSFSLTEIKAATQNFNKTLIIGVGGFGNVYKGCIDGGATLVAIKRLKPESSQGAHEFKTEIELLSQLRHRHLVSLIGFCTDKGEMILVYDYMARGTLGGHLYRSDNPPLSWEQRLQICIGAAQGLCYLHSGAKGSVIHRDVKSTNILLDEKWVAKVSDFGLSKMGTTTMSKTHISTAVKGSFGYLDPEYYRCQRLTEKSDVYSFGVVLCEVLCGKPALIHTAEGTRMSLPEWARRCHRDGELDQIIDPSLRGMIVAECLNKFGEIAVSCIQDNGVDRPSMNDVLRELELALQLHQKSIGIKGVAFYSDTAAKASSSELTCATDQSIQRISGTIFSEINDPNGR</sequence>
<feature type="transmembrane region" description="Helical" evidence="13">
    <location>
        <begin position="454"/>
        <end position="476"/>
    </location>
</feature>
<dbReference type="PANTHER" id="PTHR34590">
    <property type="entry name" value="OS03G0124300 PROTEIN-RELATED"/>
    <property type="match status" value="1"/>
</dbReference>
<dbReference type="Gene3D" id="2.60.120.430">
    <property type="entry name" value="Galactose-binding lectin"/>
    <property type="match status" value="2"/>
</dbReference>
<dbReference type="SUPFAM" id="SSF56112">
    <property type="entry name" value="Protein kinase-like (PK-like)"/>
    <property type="match status" value="1"/>
</dbReference>